<keyword evidence="1" id="KW-1133">Transmembrane helix</keyword>
<sequence>MSDQPPAPSADPPKKNRRTRLKEGYFNLLLRRWGKLSVRGWLELLAFLLVGFVIYSILFVKRQVMDFRPPHTFAVADPAFFGSAHAIADPVPIGGNKITLLHNGNGIFPAMLQAIRSAEKTLNFEAFIFHSGKVGTQFMDAFCQQAAKGVKVRILIDGIGSGIGLKNEEIDRLRHAGCQVAYYHPAKGLRFDRINRRTHRRVMVVDGKMGFTGGVGFADEWQGNADAADHWREVHGQLEGPIVAKLQTAFQQHWLEATEELLSGPDHFPALPPVGTLMAQVVTSRAFTVAPMPVLQAVAIAAAKKSIYITNPYCTPSDDFVHLLAEATQRGVDVKLLIPGKHNDQPATKSAGSESYGKLLEAGVKIYQYSPTMVHSKTMVVDGHFSMFGTSNLDPRSSQINEEIDISIYDIGFGAAMDQIFRDDLQKSKPYLMADFEARSLKDRFLEWIMIPIRSQL</sequence>
<dbReference type="AlphaFoldDB" id="A0A7W7YLY7"/>
<dbReference type="PROSITE" id="PS50035">
    <property type="entry name" value="PLD"/>
    <property type="match status" value="2"/>
</dbReference>
<keyword evidence="4" id="KW-1185">Reference proteome</keyword>
<dbReference type="RefSeq" id="WP_184209192.1">
    <property type="nucleotide sequence ID" value="NZ_JACHIF010000005.1"/>
</dbReference>
<dbReference type="Pfam" id="PF13091">
    <property type="entry name" value="PLDc_2"/>
    <property type="match status" value="2"/>
</dbReference>
<dbReference type="PANTHER" id="PTHR21248">
    <property type="entry name" value="CARDIOLIPIN SYNTHASE"/>
    <property type="match status" value="1"/>
</dbReference>
<gene>
    <name evidence="3" type="ORF">HNQ64_002663</name>
</gene>
<evidence type="ECO:0000313" key="4">
    <source>
        <dbReference type="Proteomes" id="UP000534294"/>
    </source>
</evidence>
<keyword evidence="1" id="KW-0472">Membrane</keyword>
<feature type="domain" description="PLD phosphodiesterase" evidence="2">
    <location>
        <begin position="194"/>
        <end position="221"/>
    </location>
</feature>
<proteinExistence type="predicted"/>
<dbReference type="Proteomes" id="UP000534294">
    <property type="component" value="Unassembled WGS sequence"/>
</dbReference>
<dbReference type="GO" id="GO:0016020">
    <property type="term" value="C:membrane"/>
    <property type="evidence" value="ECO:0007669"/>
    <property type="project" value="TreeGrafter"/>
</dbReference>
<name>A0A7W7YLY7_9BACT</name>
<dbReference type="GO" id="GO:0008808">
    <property type="term" value="F:cardiolipin synthase activity"/>
    <property type="evidence" value="ECO:0007669"/>
    <property type="project" value="TreeGrafter"/>
</dbReference>
<comment type="caution">
    <text evidence="3">The sequence shown here is derived from an EMBL/GenBank/DDBJ whole genome shotgun (WGS) entry which is preliminary data.</text>
</comment>
<organism evidence="3 4">
    <name type="scientific">Prosthecobacter dejongeii</name>
    <dbReference type="NCBI Taxonomy" id="48465"/>
    <lineage>
        <taxon>Bacteria</taxon>
        <taxon>Pseudomonadati</taxon>
        <taxon>Verrucomicrobiota</taxon>
        <taxon>Verrucomicrobiia</taxon>
        <taxon>Verrucomicrobiales</taxon>
        <taxon>Verrucomicrobiaceae</taxon>
        <taxon>Prosthecobacter</taxon>
    </lineage>
</organism>
<dbReference type="InterPro" id="IPR001736">
    <property type="entry name" value="PLipase_D/transphosphatidylase"/>
</dbReference>
<dbReference type="PANTHER" id="PTHR21248:SF22">
    <property type="entry name" value="PHOSPHOLIPASE D"/>
    <property type="match status" value="1"/>
</dbReference>
<evidence type="ECO:0000256" key="1">
    <source>
        <dbReference type="SAM" id="Phobius"/>
    </source>
</evidence>
<feature type="transmembrane region" description="Helical" evidence="1">
    <location>
        <begin position="40"/>
        <end position="60"/>
    </location>
</feature>
<dbReference type="EMBL" id="JACHIF010000005">
    <property type="protein sequence ID" value="MBB5038400.1"/>
    <property type="molecule type" value="Genomic_DNA"/>
</dbReference>
<dbReference type="CDD" id="cd09110">
    <property type="entry name" value="PLDc_CLS_1"/>
    <property type="match status" value="1"/>
</dbReference>
<evidence type="ECO:0000313" key="3">
    <source>
        <dbReference type="EMBL" id="MBB5038400.1"/>
    </source>
</evidence>
<dbReference type="EC" id="2.7.8.-" evidence="3"/>
<dbReference type="GO" id="GO:0032049">
    <property type="term" value="P:cardiolipin biosynthetic process"/>
    <property type="evidence" value="ECO:0007669"/>
    <property type="project" value="UniProtKB-ARBA"/>
</dbReference>
<dbReference type="SUPFAM" id="SSF56024">
    <property type="entry name" value="Phospholipase D/nuclease"/>
    <property type="match status" value="2"/>
</dbReference>
<protein>
    <submittedName>
        <fullName evidence="3">Cardiolipin synthase</fullName>
        <ecNumber evidence="3">2.7.8.-</ecNumber>
    </submittedName>
</protein>
<feature type="domain" description="PLD phosphodiesterase" evidence="2">
    <location>
        <begin position="370"/>
        <end position="397"/>
    </location>
</feature>
<dbReference type="InterPro" id="IPR025202">
    <property type="entry name" value="PLD-like_dom"/>
</dbReference>
<dbReference type="SMART" id="SM00155">
    <property type="entry name" value="PLDc"/>
    <property type="match status" value="2"/>
</dbReference>
<keyword evidence="3" id="KW-0808">Transferase</keyword>
<dbReference type="Gene3D" id="3.30.870.10">
    <property type="entry name" value="Endonuclease Chain A"/>
    <property type="match status" value="2"/>
</dbReference>
<accession>A0A7W7YLY7</accession>
<reference evidence="3 4" key="1">
    <citation type="submission" date="2020-08" db="EMBL/GenBank/DDBJ databases">
        <title>Genomic Encyclopedia of Type Strains, Phase IV (KMG-IV): sequencing the most valuable type-strain genomes for metagenomic binning, comparative biology and taxonomic classification.</title>
        <authorList>
            <person name="Goeker M."/>
        </authorList>
    </citation>
    <scope>NUCLEOTIDE SEQUENCE [LARGE SCALE GENOMIC DNA]</scope>
    <source>
        <strain evidence="3 4">DSM 12251</strain>
    </source>
</reference>
<evidence type="ECO:0000259" key="2">
    <source>
        <dbReference type="PROSITE" id="PS50035"/>
    </source>
</evidence>
<keyword evidence="1" id="KW-0812">Transmembrane</keyword>
<dbReference type="CDD" id="cd09159">
    <property type="entry name" value="PLDc_ybhO_like_2"/>
    <property type="match status" value="1"/>
</dbReference>